<dbReference type="STRING" id="6277.A0A498SR84"/>
<dbReference type="Gene3D" id="2.30.42.10">
    <property type="match status" value="1"/>
</dbReference>
<evidence type="ECO:0000313" key="2">
    <source>
        <dbReference type="Proteomes" id="UP000276991"/>
    </source>
</evidence>
<accession>A0A498SR84</accession>
<dbReference type="OrthoDB" id="10007415at2759"/>
<evidence type="ECO:0008006" key="3">
    <source>
        <dbReference type="Google" id="ProtNLM"/>
    </source>
</evidence>
<keyword evidence="2" id="KW-1185">Reference proteome</keyword>
<dbReference type="InterPro" id="IPR036034">
    <property type="entry name" value="PDZ_sf"/>
</dbReference>
<protein>
    <recommendedName>
        <fullName evidence="3">PDZ domain-containing protein</fullName>
    </recommendedName>
</protein>
<dbReference type="EMBL" id="UPTC01001338">
    <property type="protein sequence ID" value="VBB31685.1"/>
    <property type="molecule type" value="Genomic_DNA"/>
</dbReference>
<sequence>MRQMVECESITELDMPSCFECGYNLHAEKNKPQFIGAINAGSPTDRSSLRQGDGVFIVNGHCVVGEDTIR</sequence>
<dbReference type="Proteomes" id="UP000276991">
    <property type="component" value="Unassembled WGS sequence"/>
</dbReference>
<name>A0A498SR84_ACAVI</name>
<organism evidence="1 2">
    <name type="scientific">Acanthocheilonema viteae</name>
    <name type="common">Filarial nematode worm</name>
    <name type="synonym">Dipetalonema viteae</name>
    <dbReference type="NCBI Taxonomy" id="6277"/>
    <lineage>
        <taxon>Eukaryota</taxon>
        <taxon>Metazoa</taxon>
        <taxon>Ecdysozoa</taxon>
        <taxon>Nematoda</taxon>
        <taxon>Chromadorea</taxon>
        <taxon>Rhabditida</taxon>
        <taxon>Spirurina</taxon>
        <taxon>Spiruromorpha</taxon>
        <taxon>Filarioidea</taxon>
        <taxon>Onchocercidae</taxon>
        <taxon>Acanthocheilonema</taxon>
    </lineage>
</organism>
<dbReference type="SUPFAM" id="SSF50156">
    <property type="entry name" value="PDZ domain-like"/>
    <property type="match status" value="1"/>
</dbReference>
<dbReference type="AlphaFoldDB" id="A0A498SR84"/>
<gene>
    <name evidence="1" type="ORF">NAV_LOCUS6476</name>
</gene>
<proteinExistence type="predicted"/>
<reference evidence="1 2" key="1">
    <citation type="submission" date="2018-08" db="EMBL/GenBank/DDBJ databases">
        <authorList>
            <person name="Laetsch R D."/>
            <person name="Stevens L."/>
            <person name="Kumar S."/>
            <person name="Blaxter L. M."/>
        </authorList>
    </citation>
    <scope>NUCLEOTIDE SEQUENCE [LARGE SCALE GENOMIC DNA]</scope>
</reference>
<evidence type="ECO:0000313" key="1">
    <source>
        <dbReference type="EMBL" id="VBB31685.1"/>
    </source>
</evidence>